<dbReference type="Pfam" id="PF03527">
    <property type="entry name" value="RHS"/>
    <property type="match status" value="1"/>
</dbReference>
<evidence type="ECO:0000256" key="1">
    <source>
        <dbReference type="ARBA" id="ARBA00022737"/>
    </source>
</evidence>
<dbReference type="Pfam" id="PF20148">
    <property type="entry name" value="DUF6531"/>
    <property type="match status" value="1"/>
</dbReference>
<dbReference type="HOGENOM" id="CLU_001218_1_6_4"/>
<dbReference type="Gene3D" id="2.180.10.10">
    <property type="entry name" value="RHS repeat-associated core"/>
    <property type="match status" value="3"/>
</dbReference>
<accession>C5CXA7</accession>
<dbReference type="InterPro" id="IPR056823">
    <property type="entry name" value="TEN-like_YD-shell"/>
</dbReference>
<dbReference type="InterPro" id="IPR006530">
    <property type="entry name" value="YD"/>
</dbReference>
<dbReference type="eggNOG" id="COG3209">
    <property type="taxonomic scope" value="Bacteria"/>
</dbReference>
<dbReference type="PANTHER" id="PTHR32305">
    <property type="match status" value="1"/>
</dbReference>
<dbReference type="PANTHER" id="PTHR32305:SF15">
    <property type="entry name" value="PROTEIN RHSA-RELATED"/>
    <property type="match status" value="1"/>
</dbReference>
<dbReference type="OrthoDB" id="8553452at2"/>
<sequence>MFFAAKHFDPQLGIDAHTYLAPPGVWPTLHIGIVMDPFDYLPTIQVSPDNPIVKGMAAVDGAMQAGLDTIGQGTAAPEVPAPPGAPAGGGEMPASIPFPLGATVEVAGVRRANAGTGGVDFHVLVGAPMPVIKAPGGPQFEDELFMGSRIVLADGEPFSRIGVPVLACNIVGLVPPFRKKKAVKPLRLSLMLPTTFNVAIPPQVFVGGPPTISWGAMVQRGLFKALGRAYTRIARRVFKNMPPGFLKCQVLRAEPVDIRDGSVSVTHEDFSIPGRLPLSWTRVYASRDHALPGHCGHGWQTPADVRLMAEADGLLSLQGPEEFALFPALPQAEGQQVLDVVDGARLMRQGTALVVRFKSGLRYHFEDALSPEGALQAAPLPIARIEDACGNHWRFVRRGRDLVRIAESGVDGLPGRSIEVQSRGGYIESMALRDPATGQEHPLVRYRHADGDLLAASDALGAAREFAYLQHRMARHTDRTGLSFHYAYDEQWRVVHAWGDGGLHDYRFAYSAALRQTEVTNSLGHLTVVKFDEAGLPLAEIDPLDGVTTFEYDDVGRTVAVTAPGGLRTGFTYDARGNLLGVRHPDGSIVGCEYDSDDQLLAVIDPLGHRWEHASDARGLPSSQTDPLGAVTRFEHDDRGQLVRHVNARGAVTQLRYDRYGLPAQMIDALTHVTRFDYDALGRLRTQVNALGQRSRYHCDAKGRLQRITQHDGAQLTCAYDAEDRLVRYADENGAITELTYSGTGLIARRVQPDGHAVRYDYDSEEQLVAVVNPRGERHELTRDPLGRIVEEIDYWGQCRRFHYDASGRLLRSIDPMGRTISFHTDAMGRITHKTWPEISGGAPAGAEDFRYDAAGRLVEARNAHSHFKHRFDALGHLVEEQQGSFRIERAYDAAGNSVERKTSAGNRVAVRYDLLNRPAEIAINDEPPITIERNALGQATAEHLSEHVVRTLRYNDQGLVAAQAVAKDGAPLFDTRFDYDAAGNLTRRTDSQQGNDLYTHDPMGRILSHVDPMGRVRHYLSDPAGDRLRTNVRIVAMAQTASGQQQPEHWTREGEHEGWHYVFDRAGNLTSRTQTRAPNQPALHLAWDTNQRLTQSRWERGPHHGEVTTYGYDPLGRRVFKRNTTHTTWFFWDGDALLGEACQENALVPKTKKSPVTSLLERRKQEDALRQLHAKTREFVLKPGTFEPLALIDKEMPPSSVDTSEDTARVLHYHNDPDGRPLRMTTRDGQIVWAVRYDVWGGIARKDCELLAQPIRCQGQQEDAETGLFYNRHRYFDPIIGAYVSADPIGLRGGVNPYAYGCSNPYFWIDPLGLAASCERHLRSIDEQLQQGRRARIDVASKDDAIELLLAYTTGPAGRRGAFRNTTDQPLPEGKKSESGSDWLPGGRGAYQREGTYHWDAADPNAKAGDHALEGNHLQIHNFDGKIIRIFFP</sequence>
<dbReference type="STRING" id="543728.Vapar_0248"/>
<dbReference type="Pfam" id="PF25023">
    <property type="entry name" value="TEN_YD-shell"/>
    <property type="match status" value="1"/>
</dbReference>
<dbReference type="KEGG" id="vap:Vapar_0248"/>
<dbReference type="NCBIfam" id="TIGR01643">
    <property type="entry name" value="YD_repeat_2x"/>
    <property type="match status" value="9"/>
</dbReference>
<name>C5CXA7_VARPS</name>
<dbReference type="InterPro" id="IPR045351">
    <property type="entry name" value="DUF6531"/>
</dbReference>
<feature type="region of interest" description="Disordered" evidence="2">
    <location>
        <begin position="1361"/>
        <end position="1388"/>
    </location>
</feature>
<dbReference type="NCBIfam" id="TIGR03696">
    <property type="entry name" value="Rhs_assc_core"/>
    <property type="match status" value="1"/>
</dbReference>
<evidence type="ECO:0000313" key="6">
    <source>
        <dbReference type="EMBL" id="ACS16911.1"/>
    </source>
</evidence>
<proteinExistence type="predicted"/>
<protein>
    <submittedName>
        <fullName evidence="6">YD repeat protein</fullName>
    </submittedName>
</protein>
<evidence type="ECO:0000256" key="2">
    <source>
        <dbReference type="SAM" id="MobiDB-lite"/>
    </source>
</evidence>
<evidence type="ECO:0000259" key="3">
    <source>
        <dbReference type="Pfam" id="PF03527"/>
    </source>
</evidence>
<feature type="domain" description="Teneurin-like YD-shell" evidence="5">
    <location>
        <begin position="700"/>
        <end position="835"/>
    </location>
</feature>
<organism evidence="6">
    <name type="scientific">Variovorax paradoxus (strain S110)</name>
    <dbReference type="NCBI Taxonomy" id="543728"/>
    <lineage>
        <taxon>Bacteria</taxon>
        <taxon>Pseudomonadati</taxon>
        <taxon>Pseudomonadota</taxon>
        <taxon>Betaproteobacteria</taxon>
        <taxon>Burkholderiales</taxon>
        <taxon>Comamonadaceae</taxon>
        <taxon>Variovorax</taxon>
    </lineage>
</organism>
<dbReference type="InterPro" id="IPR050708">
    <property type="entry name" value="T6SS_VgrG/RHS"/>
</dbReference>
<dbReference type="PRINTS" id="PR00394">
    <property type="entry name" value="RHSPROTEIN"/>
</dbReference>
<reference evidence="6" key="1">
    <citation type="submission" date="2009-06" db="EMBL/GenBank/DDBJ databases">
        <title>Complete sequence of chromosome 1 of Variovorax paradoxus S110.</title>
        <authorList>
            <consortium name="US DOE Joint Genome Institute"/>
            <person name="Lucas S."/>
            <person name="Copeland A."/>
            <person name="Lapidus A."/>
            <person name="Glavina del Rio T."/>
            <person name="Tice H."/>
            <person name="Bruce D."/>
            <person name="Goodwin L."/>
            <person name="Pitluck S."/>
            <person name="Chertkov O."/>
            <person name="Brettin T."/>
            <person name="Detter J.C."/>
            <person name="Han C."/>
            <person name="Larimer F."/>
            <person name="Land M."/>
            <person name="Hauser L."/>
            <person name="Kyrpides N."/>
            <person name="Ovchinnikova G."/>
            <person name="Orwin P."/>
            <person name="Leadbetter J.R."/>
            <person name="Spain J.C."/>
            <person name="Han J.I."/>
        </authorList>
    </citation>
    <scope>NUCLEOTIDE SEQUENCE</scope>
    <source>
        <strain evidence="6">S110</strain>
    </source>
</reference>
<keyword evidence="1" id="KW-0677">Repeat</keyword>
<dbReference type="Pfam" id="PF05593">
    <property type="entry name" value="RHS_repeat"/>
    <property type="match status" value="4"/>
</dbReference>
<dbReference type="InterPro" id="IPR001826">
    <property type="entry name" value="RHS"/>
</dbReference>
<evidence type="ECO:0000259" key="4">
    <source>
        <dbReference type="Pfam" id="PF20148"/>
    </source>
</evidence>
<feature type="domain" description="RHS protein conserved region" evidence="3">
    <location>
        <begin position="1212"/>
        <end position="1246"/>
    </location>
</feature>
<dbReference type="InterPro" id="IPR022385">
    <property type="entry name" value="Rhs_assc_core"/>
</dbReference>
<dbReference type="EMBL" id="CP001635">
    <property type="protein sequence ID" value="ACS16911.1"/>
    <property type="molecule type" value="Genomic_DNA"/>
</dbReference>
<evidence type="ECO:0000259" key="5">
    <source>
        <dbReference type="Pfam" id="PF25023"/>
    </source>
</evidence>
<dbReference type="InterPro" id="IPR031325">
    <property type="entry name" value="RHS_repeat"/>
</dbReference>
<dbReference type="CDD" id="cd14740">
    <property type="entry name" value="PAAR_4"/>
    <property type="match status" value="1"/>
</dbReference>
<gene>
    <name evidence="6" type="ordered locus">Vapar_0248</name>
</gene>
<feature type="domain" description="DUF6531" evidence="4">
    <location>
        <begin position="254"/>
        <end position="315"/>
    </location>
</feature>